<dbReference type="Proteomes" id="UP000481033">
    <property type="component" value="Unassembled WGS sequence"/>
</dbReference>
<gene>
    <name evidence="1" type="ORF">DXZ20_25235</name>
</gene>
<dbReference type="RefSeq" id="WP_163701812.1">
    <property type="nucleotide sequence ID" value="NZ_QXHD01000004.1"/>
</dbReference>
<comment type="caution">
    <text evidence="1">The sequence shown here is derived from an EMBL/GenBank/DDBJ whole genome shotgun (WGS) entry which is preliminary data.</text>
</comment>
<sequence length="145" mass="16368">MQSKLSLAPRYTLDDESAWLIGIDPVRRYWIKVDGETTIKITIPGLLIPSLETLKEAIQSFRSLPVGATLTLPTFTRERLTIHYLTSNLYAIPHPVNGALAWHLFDRETVEAFLLTAHPDWRCAPQDIALGRDTLIQSWELSSVA</sequence>
<dbReference type="EMBL" id="QXHD01000004">
    <property type="protein sequence ID" value="NEZ58885.1"/>
    <property type="molecule type" value="Genomic_DNA"/>
</dbReference>
<name>A0A6M0RRK1_9CYAN</name>
<dbReference type="AlphaFoldDB" id="A0A6M0RRK1"/>
<organism evidence="1 2">
    <name type="scientific">Adonisia turfae CCMR0081</name>
    <dbReference type="NCBI Taxonomy" id="2292702"/>
    <lineage>
        <taxon>Bacteria</taxon>
        <taxon>Bacillati</taxon>
        <taxon>Cyanobacteriota</taxon>
        <taxon>Adonisia</taxon>
        <taxon>Adonisia turfae</taxon>
    </lineage>
</organism>
<reference evidence="1 2" key="1">
    <citation type="journal article" date="2020" name="Microb. Ecol.">
        <title>Ecogenomics of the Marine Benthic Filamentous Cyanobacterium Adonisia.</title>
        <authorList>
            <person name="Walter J.M."/>
            <person name="Coutinho F.H."/>
            <person name="Leomil L."/>
            <person name="Hargreaves P.I."/>
            <person name="Campeao M.E."/>
            <person name="Vieira V.V."/>
            <person name="Silva B.S."/>
            <person name="Fistarol G.O."/>
            <person name="Salomon P.S."/>
            <person name="Sawabe T."/>
            <person name="Mino S."/>
            <person name="Hosokawa M."/>
            <person name="Miyashita H."/>
            <person name="Maruyama F."/>
            <person name="van Verk M.C."/>
            <person name="Dutilh B.E."/>
            <person name="Thompson C.C."/>
            <person name="Thompson F.L."/>
        </authorList>
    </citation>
    <scope>NUCLEOTIDE SEQUENCE [LARGE SCALE GENOMIC DNA]</scope>
    <source>
        <strain evidence="1 2">CCMR0081</strain>
    </source>
</reference>
<protein>
    <submittedName>
        <fullName evidence="1">Uncharacterized protein</fullName>
    </submittedName>
</protein>
<evidence type="ECO:0000313" key="1">
    <source>
        <dbReference type="EMBL" id="NEZ58885.1"/>
    </source>
</evidence>
<evidence type="ECO:0000313" key="2">
    <source>
        <dbReference type="Proteomes" id="UP000481033"/>
    </source>
</evidence>
<accession>A0A6M0RRK1</accession>
<keyword evidence="2" id="KW-1185">Reference proteome</keyword>
<proteinExistence type="predicted"/>